<name>A0A3E1NGE6_9BACT</name>
<gene>
    <name evidence="1" type="ORF">DXN05_16325</name>
</gene>
<dbReference type="EMBL" id="QTJU01000006">
    <property type="protein sequence ID" value="RFM27036.1"/>
    <property type="molecule type" value="Genomic_DNA"/>
</dbReference>
<reference evidence="1 2" key="1">
    <citation type="submission" date="2018-08" db="EMBL/GenBank/DDBJ databases">
        <title>Chitinophagaceae sp. K23C18032701, a novel bacterium isolated from forest soil.</title>
        <authorList>
            <person name="Wang C."/>
        </authorList>
    </citation>
    <scope>NUCLEOTIDE SEQUENCE [LARGE SCALE GENOMIC DNA]</scope>
    <source>
        <strain evidence="1 2">K23C18032701</strain>
    </source>
</reference>
<keyword evidence="2" id="KW-1185">Reference proteome</keyword>
<proteinExistence type="predicted"/>
<comment type="caution">
    <text evidence="1">The sequence shown here is derived from an EMBL/GenBank/DDBJ whole genome shotgun (WGS) entry which is preliminary data.</text>
</comment>
<dbReference type="OrthoDB" id="8850210at2"/>
<dbReference type="Proteomes" id="UP000261284">
    <property type="component" value="Unassembled WGS sequence"/>
</dbReference>
<evidence type="ECO:0000313" key="1">
    <source>
        <dbReference type="EMBL" id="RFM27036.1"/>
    </source>
</evidence>
<sequence>MSFFRKLLHRFRRVDNGKNPLPTRDLKLRYKLSPANGKLFAIQFATFIKQNMNIELDYSVKSLRFVDAFLLQFSNEGFTVNDFAEVIFTAGCYTGEVMVRNNKGKWTTPHAIGVPETGATDIIVQLPNGYVVDPIVKAFKRFSFGQGEEIVCFYSVFTGLN</sequence>
<evidence type="ECO:0000313" key="2">
    <source>
        <dbReference type="Proteomes" id="UP000261284"/>
    </source>
</evidence>
<protein>
    <submittedName>
        <fullName evidence="1">Uncharacterized protein</fullName>
    </submittedName>
</protein>
<organism evidence="1 2">
    <name type="scientific">Deminuibacter soli</name>
    <dbReference type="NCBI Taxonomy" id="2291815"/>
    <lineage>
        <taxon>Bacteria</taxon>
        <taxon>Pseudomonadati</taxon>
        <taxon>Bacteroidota</taxon>
        <taxon>Chitinophagia</taxon>
        <taxon>Chitinophagales</taxon>
        <taxon>Chitinophagaceae</taxon>
        <taxon>Deminuibacter</taxon>
    </lineage>
</organism>
<accession>A0A3E1NGE6</accession>
<dbReference type="AlphaFoldDB" id="A0A3E1NGE6"/>
<dbReference type="RefSeq" id="WP_116848343.1">
    <property type="nucleotide sequence ID" value="NZ_QTJU01000006.1"/>
</dbReference>